<keyword evidence="5 6" id="KW-0449">Lipoprotein</keyword>
<reference evidence="7 8" key="1">
    <citation type="journal article" date="2013" name="Antonie Van Leeuwenhoek">
        <title>Echinimonas agarilytica gen. nov., sp. nov., a new gammaproteobacterium isolated from the sea urchin Strongylocentrotus intermedius.</title>
        <authorList>
            <person name="Nedashkovskaya O.I."/>
            <person name="Stenkova A.M."/>
            <person name="Zhukova N.V."/>
            <person name="Van Trappen S."/>
            <person name="Lee J.S."/>
            <person name="Kim S.B."/>
        </authorList>
    </citation>
    <scope>NUCLEOTIDE SEQUENCE [LARGE SCALE GENOMIC DNA]</scope>
    <source>
        <strain evidence="7 8">KMM 6351</strain>
    </source>
</reference>
<dbReference type="GO" id="GO:0015920">
    <property type="term" value="P:lipopolysaccharide transport"/>
    <property type="evidence" value="ECO:0007669"/>
    <property type="project" value="TreeGrafter"/>
</dbReference>
<comment type="caution">
    <text evidence="7">The sequence shown here is derived from an EMBL/GenBank/DDBJ whole genome shotgun (WGS) entry which is preliminary data.</text>
</comment>
<keyword evidence="3 6" id="KW-0564">Palmitate</keyword>
<evidence type="ECO:0000313" key="8">
    <source>
        <dbReference type="Proteomes" id="UP001165393"/>
    </source>
</evidence>
<dbReference type="PROSITE" id="PS51257">
    <property type="entry name" value="PROKAR_LIPOPROTEIN"/>
    <property type="match status" value="1"/>
</dbReference>
<keyword evidence="8" id="KW-1185">Reference proteome</keyword>
<comment type="function">
    <text evidence="6">Together with LptD, is involved in the assembly of lipopolysaccharide (LPS) at the surface of the outer membrane. Required for the proper assembly of LptD. Binds LPS and may serve as the LPS recognition site at the outer membrane.</text>
</comment>
<dbReference type="PANTHER" id="PTHR38098:SF1">
    <property type="entry name" value="LPS-ASSEMBLY LIPOPROTEIN LPTE"/>
    <property type="match status" value="1"/>
</dbReference>
<evidence type="ECO:0000256" key="3">
    <source>
        <dbReference type="ARBA" id="ARBA00023139"/>
    </source>
</evidence>
<evidence type="ECO:0000256" key="5">
    <source>
        <dbReference type="ARBA" id="ARBA00023288"/>
    </source>
</evidence>
<evidence type="ECO:0000256" key="2">
    <source>
        <dbReference type="ARBA" id="ARBA00023136"/>
    </source>
</evidence>
<evidence type="ECO:0000313" key="7">
    <source>
        <dbReference type="EMBL" id="MCM2679088.1"/>
    </source>
</evidence>
<protein>
    <recommendedName>
        <fullName evidence="6">LPS-assembly lipoprotein LptE</fullName>
    </recommendedName>
</protein>
<sequence length="159" mass="17829">MAIRSLLITISILAISACGFQLKGSYTLPEQYQQIQLQVSDPYSAITRDVTKRLKDGGVEIVSSQGESHPTLVLGKDTLERSNLSLYPDGQVAEYRLTYSLEASVLEANKPARQLSLQVQRDYLDDPRQALAKKREMEVLLSEMRQQISDQLMVQLASQ</sequence>
<dbReference type="EMBL" id="JAMQGP010000002">
    <property type="protein sequence ID" value="MCM2679088.1"/>
    <property type="molecule type" value="Genomic_DNA"/>
</dbReference>
<evidence type="ECO:0000256" key="1">
    <source>
        <dbReference type="ARBA" id="ARBA00022729"/>
    </source>
</evidence>
<gene>
    <name evidence="6 7" type="primary">lptE</name>
    <name evidence="7" type="ORF">NAF29_05265</name>
</gene>
<proteinExistence type="inferred from homology"/>
<dbReference type="InterPro" id="IPR007485">
    <property type="entry name" value="LPS_assembly_LptE"/>
</dbReference>
<comment type="subcellular location">
    <subcellularLocation>
        <location evidence="6">Cell outer membrane</location>
        <topology evidence="6">Lipid-anchor</topology>
    </subcellularLocation>
</comment>
<dbReference type="GO" id="GO:0001530">
    <property type="term" value="F:lipopolysaccharide binding"/>
    <property type="evidence" value="ECO:0007669"/>
    <property type="project" value="TreeGrafter"/>
</dbReference>
<evidence type="ECO:0000256" key="4">
    <source>
        <dbReference type="ARBA" id="ARBA00023237"/>
    </source>
</evidence>
<organism evidence="7 8">
    <name type="scientific">Echinimonas agarilytica</name>
    <dbReference type="NCBI Taxonomy" id="1215918"/>
    <lineage>
        <taxon>Bacteria</taxon>
        <taxon>Pseudomonadati</taxon>
        <taxon>Pseudomonadota</taxon>
        <taxon>Gammaproteobacteria</taxon>
        <taxon>Alteromonadales</taxon>
        <taxon>Echinimonadaceae</taxon>
        <taxon>Echinimonas</taxon>
    </lineage>
</organism>
<keyword evidence="1 6" id="KW-0732">Signal</keyword>
<dbReference type="HAMAP" id="MF_01186">
    <property type="entry name" value="LPS_assembly_LptE"/>
    <property type="match status" value="1"/>
</dbReference>
<dbReference type="Gene3D" id="3.30.160.150">
    <property type="entry name" value="Lipoprotein like domain"/>
    <property type="match status" value="1"/>
</dbReference>
<dbReference type="AlphaFoldDB" id="A0AA42B7C5"/>
<dbReference type="GO" id="GO:0009279">
    <property type="term" value="C:cell outer membrane"/>
    <property type="evidence" value="ECO:0007669"/>
    <property type="project" value="UniProtKB-SubCell"/>
</dbReference>
<comment type="similarity">
    <text evidence="6">Belongs to the LptE lipoprotein family.</text>
</comment>
<dbReference type="Proteomes" id="UP001165393">
    <property type="component" value="Unassembled WGS sequence"/>
</dbReference>
<dbReference type="GO" id="GO:1990351">
    <property type="term" value="C:transporter complex"/>
    <property type="evidence" value="ECO:0007669"/>
    <property type="project" value="TreeGrafter"/>
</dbReference>
<dbReference type="GO" id="GO:0043165">
    <property type="term" value="P:Gram-negative-bacterium-type cell outer membrane assembly"/>
    <property type="evidence" value="ECO:0007669"/>
    <property type="project" value="UniProtKB-UniRule"/>
</dbReference>
<dbReference type="PANTHER" id="PTHR38098">
    <property type="entry name" value="LPS-ASSEMBLY LIPOPROTEIN LPTE"/>
    <property type="match status" value="1"/>
</dbReference>
<dbReference type="RefSeq" id="WP_251260453.1">
    <property type="nucleotide sequence ID" value="NZ_JAMQGP010000002.1"/>
</dbReference>
<evidence type="ECO:0000256" key="6">
    <source>
        <dbReference type="HAMAP-Rule" id="MF_01186"/>
    </source>
</evidence>
<keyword evidence="4 6" id="KW-0998">Cell outer membrane</keyword>
<dbReference type="Pfam" id="PF04390">
    <property type="entry name" value="LptE"/>
    <property type="match status" value="1"/>
</dbReference>
<name>A0AA42B7C5_9GAMM</name>
<keyword evidence="2 6" id="KW-0472">Membrane</keyword>
<comment type="subunit">
    <text evidence="6">Component of the lipopolysaccharide transport and assembly complex. Interacts with LptD.</text>
</comment>
<accession>A0AA42B7C5</accession>